<organism evidence="9 10">
    <name type="scientific">Hydrobacter penzbergensis</name>
    <dbReference type="NCBI Taxonomy" id="1235997"/>
    <lineage>
        <taxon>Bacteria</taxon>
        <taxon>Pseudomonadati</taxon>
        <taxon>Bacteroidota</taxon>
        <taxon>Chitinophagia</taxon>
        <taxon>Chitinophagales</taxon>
        <taxon>Chitinophagaceae</taxon>
        <taxon>Hydrobacter</taxon>
    </lineage>
</organism>
<keyword evidence="6" id="KW-0206">Cytoskeleton</keyword>
<keyword evidence="5" id="KW-0802">TPR repeat</keyword>
<protein>
    <recommendedName>
        <fullName evidence="7">Regulator of microtubule dynamics protein 1</fullName>
    </recommendedName>
    <alternativeName>
        <fullName evidence="8">Protein FAM82B</fullName>
    </alternativeName>
</protein>
<comment type="subcellular location">
    <subcellularLocation>
        <location evidence="1">Cytoplasm</location>
        <location evidence="1">Cytoskeleton</location>
    </subcellularLocation>
</comment>
<dbReference type="EMBL" id="FNNO01000018">
    <property type="protein sequence ID" value="SDX50301.1"/>
    <property type="molecule type" value="Genomic_DNA"/>
</dbReference>
<dbReference type="InterPro" id="IPR011990">
    <property type="entry name" value="TPR-like_helical_dom_sf"/>
</dbReference>
<proteinExistence type="predicted"/>
<keyword evidence="10" id="KW-1185">Reference proteome</keyword>
<dbReference type="Pfam" id="PF21033">
    <property type="entry name" value="RMD1-3"/>
    <property type="match status" value="1"/>
</dbReference>
<dbReference type="RefSeq" id="WP_092726419.1">
    <property type="nucleotide sequence ID" value="NZ_FNNO01000018.1"/>
</dbReference>
<dbReference type="Proteomes" id="UP000198711">
    <property type="component" value="Unassembled WGS sequence"/>
</dbReference>
<evidence type="ECO:0000256" key="2">
    <source>
        <dbReference type="ARBA" id="ARBA00011375"/>
    </source>
</evidence>
<dbReference type="PANTHER" id="PTHR16056">
    <property type="entry name" value="REGULATOR OF MICROTUBULE DYNAMICS PROTEIN"/>
    <property type="match status" value="1"/>
</dbReference>
<evidence type="ECO:0000256" key="6">
    <source>
        <dbReference type="ARBA" id="ARBA00023212"/>
    </source>
</evidence>
<dbReference type="GO" id="GO:0097431">
    <property type="term" value="C:mitotic spindle pole"/>
    <property type="evidence" value="ECO:0007669"/>
    <property type="project" value="TreeGrafter"/>
</dbReference>
<evidence type="ECO:0000256" key="7">
    <source>
        <dbReference type="ARBA" id="ARBA00039966"/>
    </source>
</evidence>
<keyword evidence="4" id="KW-0677">Repeat</keyword>
<dbReference type="AlphaFoldDB" id="A0A8X8IFA6"/>
<evidence type="ECO:0000313" key="9">
    <source>
        <dbReference type="EMBL" id="SDX50301.1"/>
    </source>
</evidence>
<dbReference type="GO" id="GO:0008017">
    <property type="term" value="F:microtubule binding"/>
    <property type="evidence" value="ECO:0007669"/>
    <property type="project" value="TreeGrafter"/>
</dbReference>
<comment type="caution">
    <text evidence="9">The sequence shown here is derived from an EMBL/GenBank/DDBJ whole genome shotgun (WGS) entry which is preliminary data.</text>
</comment>
<keyword evidence="3" id="KW-0963">Cytoplasm</keyword>
<evidence type="ECO:0000256" key="4">
    <source>
        <dbReference type="ARBA" id="ARBA00022737"/>
    </source>
</evidence>
<dbReference type="GO" id="GO:0005876">
    <property type="term" value="C:spindle microtubule"/>
    <property type="evidence" value="ECO:0007669"/>
    <property type="project" value="TreeGrafter"/>
</dbReference>
<accession>A0A8X8IFA6</accession>
<evidence type="ECO:0000256" key="8">
    <source>
        <dbReference type="ARBA" id="ARBA00041958"/>
    </source>
</evidence>
<gene>
    <name evidence="9" type="ORF">SAMN05444410_11815</name>
</gene>
<dbReference type="PANTHER" id="PTHR16056:SF16">
    <property type="entry name" value="REGULATOR OF MICROTUBULE DYNAMICS PROTEIN 1"/>
    <property type="match status" value="1"/>
</dbReference>
<dbReference type="Gene3D" id="1.25.40.10">
    <property type="entry name" value="Tetratricopeptide repeat domain"/>
    <property type="match status" value="1"/>
</dbReference>
<evidence type="ECO:0000256" key="3">
    <source>
        <dbReference type="ARBA" id="ARBA00022490"/>
    </source>
</evidence>
<dbReference type="GO" id="GO:0005737">
    <property type="term" value="C:cytoplasm"/>
    <property type="evidence" value="ECO:0007669"/>
    <property type="project" value="TreeGrafter"/>
</dbReference>
<evidence type="ECO:0000313" key="10">
    <source>
        <dbReference type="Proteomes" id="UP000198711"/>
    </source>
</evidence>
<evidence type="ECO:0000256" key="1">
    <source>
        <dbReference type="ARBA" id="ARBA00004245"/>
    </source>
</evidence>
<reference evidence="9 10" key="1">
    <citation type="submission" date="2016-10" db="EMBL/GenBank/DDBJ databases">
        <authorList>
            <person name="Varghese N."/>
            <person name="Submissions S."/>
        </authorList>
    </citation>
    <scope>NUCLEOTIDE SEQUENCE [LARGE SCALE GENOMIC DNA]</scope>
    <source>
        <strain evidence="9 10">DSM 25353</strain>
    </source>
</reference>
<evidence type="ECO:0000256" key="5">
    <source>
        <dbReference type="ARBA" id="ARBA00022803"/>
    </source>
</evidence>
<sequence>MMKYYYLIVSLFLGITTLRAQDVNVLLKEADNFEKQQKDQPALDKYKEILLIAPANIRALVHSAELNLSLGSRVTDKNGMRLYYESAAAFAQRAWQADSNNADANYIMAMIADRMPEIETEAKKTAVYFKDEKRYADKALLLNPRYGKAHYLVGKWHYELLTLPPLKKAAIKFLHGGLPPADMDSAIAHLEQCKTLEPYFVSNYLVLAKAYKENRRPAQAIEVLKLLVRLPVRTANDPALKAEGAELLQSMQ</sequence>
<name>A0A8X8IFA6_9BACT</name>
<keyword evidence="9" id="KW-0675">Receptor</keyword>
<dbReference type="InterPro" id="IPR049039">
    <property type="entry name" value="RMD1-3_a_helical_rpt"/>
</dbReference>
<comment type="subunit">
    <text evidence="2">Interacts with microtubules.</text>
</comment>
<dbReference type="SUPFAM" id="SSF48452">
    <property type="entry name" value="TPR-like"/>
    <property type="match status" value="1"/>
</dbReference>